<keyword evidence="3" id="KW-1133">Transmembrane helix</keyword>
<dbReference type="Gene3D" id="2.40.420.20">
    <property type="match status" value="1"/>
</dbReference>
<dbReference type="Gene3D" id="1.10.287.470">
    <property type="entry name" value="Helix hairpin bin"/>
    <property type="match status" value="1"/>
</dbReference>
<evidence type="ECO:0000256" key="3">
    <source>
        <dbReference type="SAM" id="Phobius"/>
    </source>
</evidence>
<evidence type="ECO:0000259" key="4">
    <source>
        <dbReference type="Pfam" id="PF25876"/>
    </source>
</evidence>
<accession>A0ABW1EDQ3</accession>
<evidence type="ECO:0000259" key="6">
    <source>
        <dbReference type="Pfam" id="PF25954"/>
    </source>
</evidence>
<dbReference type="Pfam" id="PF25989">
    <property type="entry name" value="YknX_C"/>
    <property type="match status" value="1"/>
</dbReference>
<dbReference type="Pfam" id="PF25954">
    <property type="entry name" value="Beta-barrel_RND_2"/>
    <property type="match status" value="1"/>
</dbReference>
<dbReference type="Pfam" id="PF25876">
    <property type="entry name" value="HH_MFP_RND"/>
    <property type="match status" value="1"/>
</dbReference>
<evidence type="ECO:0000256" key="2">
    <source>
        <dbReference type="SAM" id="MobiDB-lite"/>
    </source>
</evidence>
<feature type="domain" description="Multidrug resistance protein MdtA-like alpha-helical hairpin" evidence="4">
    <location>
        <begin position="142"/>
        <end position="203"/>
    </location>
</feature>
<protein>
    <submittedName>
        <fullName evidence="8">Efflux RND transporter periplasmic adaptor subunit</fullName>
    </submittedName>
</protein>
<dbReference type="PANTHER" id="PTHR30469">
    <property type="entry name" value="MULTIDRUG RESISTANCE PROTEIN MDTA"/>
    <property type="match status" value="1"/>
</dbReference>
<organism evidence="8 9">
    <name type="scientific">Acidicapsa dinghuensis</name>
    <dbReference type="NCBI Taxonomy" id="2218256"/>
    <lineage>
        <taxon>Bacteria</taxon>
        <taxon>Pseudomonadati</taxon>
        <taxon>Acidobacteriota</taxon>
        <taxon>Terriglobia</taxon>
        <taxon>Terriglobales</taxon>
        <taxon>Acidobacteriaceae</taxon>
        <taxon>Acidicapsa</taxon>
    </lineage>
</organism>
<feature type="domain" description="CusB-like beta-barrel" evidence="6">
    <location>
        <begin position="264"/>
        <end position="328"/>
    </location>
</feature>
<dbReference type="PANTHER" id="PTHR30469:SF37">
    <property type="entry name" value="RAGD PROTEIN"/>
    <property type="match status" value="1"/>
</dbReference>
<evidence type="ECO:0000313" key="8">
    <source>
        <dbReference type="EMBL" id="MFC5862447.1"/>
    </source>
</evidence>
<feature type="region of interest" description="Disordered" evidence="2">
    <location>
        <begin position="1"/>
        <end position="30"/>
    </location>
</feature>
<dbReference type="InterPro" id="IPR058792">
    <property type="entry name" value="Beta-barrel_RND_2"/>
</dbReference>
<dbReference type="InterPro" id="IPR058625">
    <property type="entry name" value="MdtA-like_BSH"/>
</dbReference>
<reference evidence="9" key="1">
    <citation type="journal article" date="2019" name="Int. J. Syst. Evol. Microbiol.">
        <title>The Global Catalogue of Microorganisms (GCM) 10K type strain sequencing project: providing services to taxonomists for standard genome sequencing and annotation.</title>
        <authorList>
            <consortium name="The Broad Institute Genomics Platform"/>
            <consortium name="The Broad Institute Genome Sequencing Center for Infectious Disease"/>
            <person name="Wu L."/>
            <person name="Ma J."/>
        </authorList>
    </citation>
    <scope>NUCLEOTIDE SEQUENCE [LARGE SCALE GENOMIC DNA]</scope>
    <source>
        <strain evidence="9">JCM 4087</strain>
    </source>
</reference>
<feature type="domain" description="Multidrug resistance protein MdtA-like barrel-sandwich hybrid" evidence="5">
    <location>
        <begin position="106"/>
        <end position="237"/>
    </location>
</feature>
<comment type="similarity">
    <text evidence="1">Belongs to the membrane fusion protein (MFP) (TC 8.A.1) family.</text>
</comment>
<evidence type="ECO:0000256" key="1">
    <source>
        <dbReference type="ARBA" id="ARBA00009477"/>
    </source>
</evidence>
<keyword evidence="3" id="KW-0472">Membrane</keyword>
<gene>
    <name evidence="8" type="ORF">ACFPT7_09120</name>
</gene>
<dbReference type="Gene3D" id="2.40.50.100">
    <property type="match status" value="1"/>
</dbReference>
<evidence type="ECO:0000259" key="7">
    <source>
        <dbReference type="Pfam" id="PF25989"/>
    </source>
</evidence>
<dbReference type="EMBL" id="JBHSPH010000002">
    <property type="protein sequence ID" value="MFC5862447.1"/>
    <property type="molecule type" value="Genomic_DNA"/>
</dbReference>
<evidence type="ECO:0000259" key="5">
    <source>
        <dbReference type="Pfam" id="PF25917"/>
    </source>
</evidence>
<sequence length="421" mass="44935">MSPEQTSNSEHKQNARAEHGHDTETAPDQKPIKVSHAITVLLLIVGVMVVLGVIGILPREHAASALEDRTKELAAPSVITLAPKPGNPVEEVTLPGNVTSYSDSPIYARTSGYLTHWYYDIGAKVKQGALLAEIASPEVDQQLAQAEADLNTALANANNARIQADRYKGLVTDNAVSQQDTDTFVNQAASTSAQVKSAQANVQRLKELTSFEKVYAPFDGVITARRVDTGQLIDAGAGQTPSSELFHMQAVNTLRVYTNLPGVFSASVKRGETINLTFAEHPGQVFQGKLVRTADAIDPASRTLLVEVDVDNRKGNLLAGTLAEVHFKVNPVGNVFVLPVSVLIFRNEGLRVGTVTGDTAHLAPVTIGQDDGRTVQIITGLTAQDQVIQNPPDSLIDGEKVHVLTPQEMKAAEGAQKNGGI</sequence>
<dbReference type="RefSeq" id="WP_263335721.1">
    <property type="nucleotide sequence ID" value="NZ_JAGSYH010000003.1"/>
</dbReference>
<keyword evidence="9" id="KW-1185">Reference proteome</keyword>
<dbReference type="SUPFAM" id="SSF111369">
    <property type="entry name" value="HlyD-like secretion proteins"/>
    <property type="match status" value="1"/>
</dbReference>
<dbReference type="Gene3D" id="2.40.30.170">
    <property type="match status" value="1"/>
</dbReference>
<dbReference type="InterPro" id="IPR058624">
    <property type="entry name" value="MdtA-like_HH"/>
</dbReference>
<dbReference type="InterPro" id="IPR006143">
    <property type="entry name" value="RND_pump_MFP"/>
</dbReference>
<dbReference type="Proteomes" id="UP001596091">
    <property type="component" value="Unassembled WGS sequence"/>
</dbReference>
<dbReference type="NCBIfam" id="TIGR01730">
    <property type="entry name" value="RND_mfp"/>
    <property type="match status" value="1"/>
</dbReference>
<name>A0ABW1EDQ3_9BACT</name>
<keyword evidence="3" id="KW-0812">Transmembrane</keyword>
<dbReference type="Pfam" id="PF25917">
    <property type="entry name" value="BSH_RND"/>
    <property type="match status" value="1"/>
</dbReference>
<feature type="transmembrane region" description="Helical" evidence="3">
    <location>
        <begin position="37"/>
        <end position="57"/>
    </location>
</feature>
<dbReference type="InterPro" id="IPR058637">
    <property type="entry name" value="YknX-like_C"/>
</dbReference>
<feature type="compositionally biased region" description="Basic and acidic residues" evidence="2">
    <location>
        <begin position="9"/>
        <end position="24"/>
    </location>
</feature>
<evidence type="ECO:0000313" key="9">
    <source>
        <dbReference type="Proteomes" id="UP001596091"/>
    </source>
</evidence>
<proteinExistence type="inferred from homology"/>
<feature type="domain" description="YknX-like C-terminal permuted SH3-like" evidence="7">
    <location>
        <begin position="336"/>
        <end position="403"/>
    </location>
</feature>
<comment type="caution">
    <text evidence="8">The sequence shown here is derived from an EMBL/GenBank/DDBJ whole genome shotgun (WGS) entry which is preliminary data.</text>
</comment>